<dbReference type="GO" id="GO:0000030">
    <property type="term" value="F:mannosyltransferase activity"/>
    <property type="evidence" value="ECO:0007669"/>
    <property type="project" value="InterPro"/>
</dbReference>
<protein>
    <submittedName>
        <fullName evidence="10">Glycosyltransferase family 39 protein</fullName>
    </submittedName>
</protein>
<name>A0A4S2GY66_9PROT</name>
<reference evidence="10 11" key="1">
    <citation type="journal article" date="2017" name="Int. J. Syst. Evol. Microbiol.">
        <title>Marinicauda algicola sp. nov., isolated from a marine red alga Rhodosorus marinus.</title>
        <authorList>
            <person name="Jeong S.E."/>
            <person name="Jeon S.H."/>
            <person name="Chun B.H."/>
            <person name="Kim D.W."/>
            <person name="Jeon C.O."/>
        </authorList>
    </citation>
    <scope>NUCLEOTIDE SEQUENCE [LARGE SCALE GENOMIC DNA]</scope>
    <source>
        <strain evidence="10 11">JCM 31718</strain>
    </source>
</reference>
<keyword evidence="3" id="KW-0328">Glycosyltransferase</keyword>
<feature type="transmembrane region" description="Helical" evidence="8">
    <location>
        <begin position="102"/>
        <end position="121"/>
    </location>
</feature>
<feature type="transmembrane region" description="Helical" evidence="8">
    <location>
        <begin position="342"/>
        <end position="368"/>
    </location>
</feature>
<dbReference type="GO" id="GO:0005886">
    <property type="term" value="C:plasma membrane"/>
    <property type="evidence" value="ECO:0007669"/>
    <property type="project" value="UniProtKB-SubCell"/>
</dbReference>
<feature type="transmembrane region" description="Helical" evidence="8">
    <location>
        <begin position="287"/>
        <end position="305"/>
    </location>
</feature>
<keyword evidence="2" id="KW-1003">Cell membrane</keyword>
<dbReference type="InterPro" id="IPR003342">
    <property type="entry name" value="ArnT-like_N"/>
</dbReference>
<accession>A0A4S2GY66</accession>
<proteinExistence type="predicted"/>
<dbReference type="InterPro" id="IPR050297">
    <property type="entry name" value="LipidA_mod_glycosyltrf_83"/>
</dbReference>
<feature type="transmembrane region" description="Helical" evidence="8">
    <location>
        <begin position="166"/>
        <end position="191"/>
    </location>
</feature>
<keyword evidence="6 8" id="KW-1133">Transmembrane helix</keyword>
<dbReference type="AlphaFoldDB" id="A0A4S2GY66"/>
<feature type="transmembrane region" description="Helical" evidence="8">
    <location>
        <begin position="128"/>
        <end position="146"/>
    </location>
</feature>
<dbReference type="OrthoDB" id="9810951at2"/>
<keyword evidence="5 8" id="KW-0812">Transmembrane</keyword>
<keyword evidence="4 10" id="KW-0808">Transferase</keyword>
<dbReference type="EMBL" id="SRXW01000004">
    <property type="protein sequence ID" value="TGY87993.1"/>
    <property type="molecule type" value="Genomic_DNA"/>
</dbReference>
<dbReference type="PANTHER" id="PTHR33908:SF3">
    <property type="entry name" value="UNDECAPRENYL PHOSPHATE-ALPHA-4-AMINO-4-DEOXY-L-ARABINOSE ARABINOSYL TRANSFERASE"/>
    <property type="match status" value="1"/>
</dbReference>
<evidence type="ECO:0000256" key="7">
    <source>
        <dbReference type="ARBA" id="ARBA00023136"/>
    </source>
</evidence>
<dbReference type="GO" id="GO:0006493">
    <property type="term" value="P:protein O-linked glycosylation"/>
    <property type="evidence" value="ECO:0007669"/>
    <property type="project" value="InterPro"/>
</dbReference>
<comment type="subcellular location">
    <subcellularLocation>
        <location evidence="1">Cell membrane</location>
        <topology evidence="1">Multi-pass membrane protein</topology>
    </subcellularLocation>
</comment>
<evidence type="ECO:0000256" key="3">
    <source>
        <dbReference type="ARBA" id="ARBA00022676"/>
    </source>
</evidence>
<evidence type="ECO:0000313" key="11">
    <source>
        <dbReference type="Proteomes" id="UP000308054"/>
    </source>
</evidence>
<organism evidence="10 11">
    <name type="scientific">Marinicauda algicola</name>
    <dbReference type="NCBI Taxonomy" id="2029849"/>
    <lineage>
        <taxon>Bacteria</taxon>
        <taxon>Pseudomonadati</taxon>
        <taxon>Pseudomonadota</taxon>
        <taxon>Alphaproteobacteria</taxon>
        <taxon>Maricaulales</taxon>
        <taxon>Maricaulaceae</taxon>
        <taxon>Marinicauda</taxon>
    </lineage>
</organism>
<evidence type="ECO:0000256" key="8">
    <source>
        <dbReference type="SAM" id="Phobius"/>
    </source>
</evidence>
<evidence type="ECO:0000256" key="5">
    <source>
        <dbReference type="ARBA" id="ARBA00022692"/>
    </source>
</evidence>
<feature type="transmembrane region" description="Helical" evidence="8">
    <location>
        <begin position="262"/>
        <end position="280"/>
    </location>
</feature>
<feature type="transmembrane region" description="Helical" evidence="8">
    <location>
        <begin position="402"/>
        <end position="429"/>
    </location>
</feature>
<evidence type="ECO:0000256" key="4">
    <source>
        <dbReference type="ARBA" id="ARBA00022679"/>
    </source>
</evidence>
<evidence type="ECO:0000259" key="9">
    <source>
        <dbReference type="Pfam" id="PF02366"/>
    </source>
</evidence>
<keyword evidence="7 8" id="KW-0472">Membrane</keyword>
<feature type="transmembrane region" description="Helical" evidence="8">
    <location>
        <begin position="203"/>
        <end position="221"/>
    </location>
</feature>
<evidence type="ECO:0000256" key="2">
    <source>
        <dbReference type="ARBA" id="ARBA00022475"/>
    </source>
</evidence>
<dbReference type="GO" id="GO:0010041">
    <property type="term" value="P:response to iron(III) ion"/>
    <property type="evidence" value="ECO:0007669"/>
    <property type="project" value="TreeGrafter"/>
</dbReference>
<dbReference type="GO" id="GO:0016763">
    <property type="term" value="F:pentosyltransferase activity"/>
    <property type="evidence" value="ECO:0007669"/>
    <property type="project" value="TreeGrafter"/>
</dbReference>
<dbReference type="Proteomes" id="UP000308054">
    <property type="component" value="Unassembled WGS sequence"/>
</dbReference>
<feature type="domain" description="ArnT-like N-terminal" evidence="9">
    <location>
        <begin position="19"/>
        <end position="222"/>
    </location>
</feature>
<keyword evidence="11" id="KW-1185">Reference proteome</keyword>
<dbReference type="GO" id="GO:0009103">
    <property type="term" value="P:lipopolysaccharide biosynthetic process"/>
    <property type="evidence" value="ECO:0007669"/>
    <property type="project" value="TreeGrafter"/>
</dbReference>
<evidence type="ECO:0000256" key="6">
    <source>
        <dbReference type="ARBA" id="ARBA00022989"/>
    </source>
</evidence>
<comment type="caution">
    <text evidence="10">The sequence shown here is derived from an EMBL/GenBank/DDBJ whole genome shotgun (WGS) entry which is preliminary data.</text>
</comment>
<dbReference type="Pfam" id="PF02366">
    <property type="entry name" value="PMT"/>
    <property type="match status" value="1"/>
</dbReference>
<feature type="transmembrane region" description="Helical" evidence="8">
    <location>
        <begin position="374"/>
        <end position="395"/>
    </location>
</feature>
<sequence length="542" mass="57531">MLVAIAALLPGLFSIPVVDRDEARYAQASRQMLETGEFIDIRFQDEARHKQPVMTYWLQAAAAVPFGGADAPIGAHRLPGFLLSLAAVALTAFIGARLFSPYVGFAAGIALAATLLLALEARTAKTDAILLGFGMIAQAGLAMILLKDQNRRPGFWGWPAAMWAAIGASLLVKGPIFFMITALTLAVYAGWKRDPGLFLKVRPLPGIALALAIFLPWFLAINLQTDWAFAQKAVGWSLLGKVTEAHEAHGGPLGYHLMLSPLVLWPASALLGLALLAAWRGREDDRVKFLIAWALPTYVVFELVATKLPHYTLPALPAIAILVALGLDRWRELLAGWRSKAFYGTLAAFGVLAGLVVAGVPLAARLFFELEPGLAAYATLAMGIVAALAVIALVLRPGLDRLIAVAVAAAATYAAAFAFAIPAVTPMWISRDMGRFAAQLAGCEDIAIAVAGYREPSIAFNVGTAALRAEDGAEAGAFVLAHPECGMAFVDVTQAEAFQAVVEAAGGELRALGTLTGYNYVKGDDLVMTAFTLERSAVRVRE</sequence>
<gene>
    <name evidence="10" type="ORF">E5163_12795</name>
</gene>
<evidence type="ECO:0000256" key="1">
    <source>
        <dbReference type="ARBA" id="ARBA00004651"/>
    </source>
</evidence>
<dbReference type="PANTHER" id="PTHR33908">
    <property type="entry name" value="MANNOSYLTRANSFERASE YKCB-RELATED"/>
    <property type="match status" value="1"/>
</dbReference>
<evidence type="ECO:0000313" key="10">
    <source>
        <dbReference type="EMBL" id="TGY87993.1"/>
    </source>
</evidence>
<feature type="transmembrane region" description="Helical" evidence="8">
    <location>
        <begin position="311"/>
        <end position="330"/>
    </location>
</feature>